<proteinExistence type="predicted"/>
<reference evidence="3" key="1">
    <citation type="journal article" date="2014" name="Int. J. Syst. Evol. Microbiol.">
        <title>Complete genome sequence of Corynebacterium casei LMG S-19264T (=DSM 44701T), isolated from a smear-ripened cheese.</title>
        <authorList>
            <consortium name="US DOE Joint Genome Institute (JGI-PGF)"/>
            <person name="Walter F."/>
            <person name="Albersmeier A."/>
            <person name="Kalinowski J."/>
            <person name="Ruckert C."/>
        </authorList>
    </citation>
    <scope>NUCLEOTIDE SEQUENCE</scope>
    <source>
        <strain evidence="3">KCTC 23224</strain>
    </source>
</reference>
<dbReference type="EMBL" id="BMYF01000005">
    <property type="protein sequence ID" value="GHB31525.1"/>
    <property type="molecule type" value="Genomic_DNA"/>
</dbReference>
<evidence type="ECO:0000313" key="3">
    <source>
        <dbReference type="EMBL" id="GHB31525.1"/>
    </source>
</evidence>
<feature type="domain" description="Coenzyme F420 hydrogenase/dehydrogenase beta subunit C-terminal" evidence="2">
    <location>
        <begin position="178"/>
        <end position="344"/>
    </location>
</feature>
<dbReference type="AlphaFoldDB" id="A0A8J3CV67"/>
<dbReference type="Proteomes" id="UP000642809">
    <property type="component" value="Unassembled WGS sequence"/>
</dbReference>
<sequence>MSNTLKDTVLKNDFCIGCGVCNYVDSSISIEMDDFGMLKAKPTSDTHEKENVLMKVCPFSNQARNEDEIAEDIFSGLIEKNEYIGKYLENYVGFVEEGDYRIKGSSGGSGKWIINQLLDKGMVDYAVQIVSSMNPDDQSLFSYQIFKRGDDVLSGSKSAYYPITMTDSLDFIRNNEGNYVVTAIPCFSKALRNLAKEDLIINERLKYIIGVVCGHLKSTAFAELLAWQVGVAPHELKEIEFRGKLEGKKANDKGVFAKDLKGNTSEIKSSKELYGGNWGYGFFKYKACDYCDDVLAETADVSIGDAWLPEYMNDHLGNNIVVVRNPEIHSVIQDGMSSGRLSFEIVKPGAIVKSQLGGIRHRREGLAYRLFLRRKEWLPSKRVKASSKGLNARRKWVYKVREEVRDASHKFFKMSKEQNDLNLFISSLDPLIHKLNTPPFFVKIVARLNKIFKF</sequence>
<dbReference type="Pfam" id="PF04422">
    <property type="entry name" value="FrhB_FdhB_N"/>
    <property type="match status" value="1"/>
</dbReference>
<accession>A0A8J3CV67</accession>
<evidence type="ECO:0000313" key="4">
    <source>
        <dbReference type="Proteomes" id="UP000642809"/>
    </source>
</evidence>
<protein>
    <submittedName>
        <fullName evidence="3">Coenzyme F420 hydrogenase</fullName>
    </submittedName>
</protein>
<gene>
    <name evidence="3" type="ORF">GCM10008106_10440</name>
</gene>
<dbReference type="PANTHER" id="PTHR31332">
    <property type="entry name" value="7-HYDROXYMETHYL CHLOROPHYLL A REDUCTASE, CHLOROPLASTIC"/>
    <property type="match status" value="1"/>
</dbReference>
<evidence type="ECO:0000259" key="2">
    <source>
        <dbReference type="Pfam" id="PF04432"/>
    </source>
</evidence>
<reference evidence="3" key="2">
    <citation type="submission" date="2020-09" db="EMBL/GenBank/DDBJ databases">
        <authorList>
            <person name="Sun Q."/>
            <person name="Kim S."/>
        </authorList>
    </citation>
    <scope>NUCLEOTIDE SEQUENCE</scope>
    <source>
        <strain evidence="3">KCTC 23224</strain>
    </source>
</reference>
<dbReference type="GO" id="GO:0052592">
    <property type="term" value="F:oxidoreductase activity, acting on CH or CH2 groups, with an iron-sulfur protein as acceptor"/>
    <property type="evidence" value="ECO:0007669"/>
    <property type="project" value="TreeGrafter"/>
</dbReference>
<name>A0A8J3CV67_9BACT</name>
<dbReference type="InterPro" id="IPR007516">
    <property type="entry name" value="Co_F420_Hydgase/DH_bsu_N"/>
</dbReference>
<dbReference type="RefSeq" id="WP_189579421.1">
    <property type="nucleotide sequence ID" value="NZ_BMYF01000005.1"/>
</dbReference>
<dbReference type="InterPro" id="IPR045220">
    <property type="entry name" value="FRHB/FDHB/HCAR-like"/>
</dbReference>
<dbReference type="InterPro" id="IPR007525">
    <property type="entry name" value="FrhB_FdhB_C"/>
</dbReference>
<keyword evidence="4" id="KW-1185">Reference proteome</keyword>
<comment type="caution">
    <text evidence="3">The sequence shown here is derived from an EMBL/GenBank/DDBJ whole genome shotgun (WGS) entry which is preliminary data.</text>
</comment>
<evidence type="ECO:0000259" key="1">
    <source>
        <dbReference type="Pfam" id="PF04422"/>
    </source>
</evidence>
<dbReference type="Pfam" id="PF04432">
    <property type="entry name" value="FrhB_FdhB_C"/>
    <property type="match status" value="1"/>
</dbReference>
<feature type="domain" description="Coenzyme F420 hydrogenase/dehydrogenase beta subunit N-terminal" evidence="1">
    <location>
        <begin position="91"/>
        <end position="168"/>
    </location>
</feature>
<organism evidence="3 4">
    <name type="scientific">Mongoliitalea lutea</name>
    <dbReference type="NCBI Taxonomy" id="849756"/>
    <lineage>
        <taxon>Bacteria</taxon>
        <taxon>Pseudomonadati</taxon>
        <taxon>Bacteroidota</taxon>
        <taxon>Cytophagia</taxon>
        <taxon>Cytophagales</taxon>
        <taxon>Cyclobacteriaceae</taxon>
        <taxon>Mongoliitalea</taxon>
    </lineage>
</organism>
<dbReference type="PANTHER" id="PTHR31332:SF0">
    <property type="entry name" value="7-HYDROXYMETHYL CHLOROPHYLL A REDUCTASE, CHLOROPLASTIC"/>
    <property type="match status" value="1"/>
</dbReference>